<keyword evidence="2" id="KW-0808">Transferase</keyword>
<dbReference type="Proteomes" id="UP000001745">
    <property type="component" value="Unassembled WGS sequence"/>
</dbReference>
<dbReference type="GO" id="GO:0005634">
    <property type="term" value="C:nucleus"/>
    <property type="evidence" value="ECO:0007669"/>
    <property type="project" value="TreeGrafter"/>
</dbReference>
<dbReference type="Gene3D" id="1.10.510.10">
    <property type="entry name" value="Transferase(Phosphotransferase) domain 1"/>
    <property type="match status" value="1"/>
</dbReference>
<dbReference type="STRING" id="441959.B8MUQ1"/>
<dbReference type="PANTHER" id="PTHR44167">
    <property type="entry name" value="OVARIAN-SPECIFIC SERINE/THREONINE-PROTEIN KINASE LOK-RELATED"/>
    <property type="match status" value="1"/>
</dbReference>
<dbReference type="InterPro" id="IPR011009">
    <property type="entry name" value="Kinase-like_dom_sf"/>
</dbReference>
<feature type="domain" description="Protein kinase" evidence="1">
    <location>
        <begin position="1"/>
        <end position="335"/>
    </location>
</feature>
<dbReference type="PROSITE" id="PS50011">
    <property type="entry name" value="PROTEIN_KINASE_DOM"/>
    <property type="match status" value="1"/>
</dbReference>
<dbReference type="InterPro" id="IPR055530">
    <property type="entry name" value="DUF7104"/>
</dbReference>
<dbReference type="PhylomeDB" id="B8MUQ1"/>
<dbReference type="GeneID" id="8103155"/>
<name>B8MUQ1_TALSN</name>
<evidence type="ECO:0000313" key="3">
    <source>
        <dbReference type="Proteomes" id="UP000001745"/>
    </source>
</evidence>
<protein>
    <submittedName>
        <fullName evidence="2">Serine/threonine protein kinase, putative</fullName>
    </submittedName>
</protein>
<gene>
    <name evidence="2" type="ORF">TSTA_108990</name>
</gene>
<dbReference type="OrthoDB" id="5979581at2759"/>
<dbReference type="Pfam" id="PF23397">
    <property type="entry name" value="DUF7104"/>
    <property type="match status" value="2"/>
</dbReference>
<dbReference type="Pfam" id="PF00069">
    <property type="entry name" value="Pkinase"/>
    <property type="match status" value="1"/>
</dbReference>
<accession>B8MUQ1</accession>
<dbReference type="HOGENOM" id="CLU_781144_0_0_1"/>
<dbReference type="VEuPathDB" id="FungiDB:TSTA_108990"/>
<keyword evidence="2" id="KW-0723">Serine/threonine-protein kinase</keyword>
<dbReference type="Gene3D" id="1.20.5.340">
    <property type="match status" value="1"/>
</dbReference>
<dbReference type="AlphaFoldDB" id="B8MUQ1"/>
<reference evidence="3" key="1">
    <citation type="journal article" date="2015" name="Genome Announc.">
        <title>Genome sequence of the AIDS-associated pathogen Penicillium marneffei (ATCC18224) and its near taxonomic relative Talaromyces stipitatus (ATCC10500).</title>
        <authorList>
            <person name="Nierman W.C."/>
            <person name="Fedorova-Abrams N.D."/>
            <person name="Andrianopoulos A."/>
        </authorList>
    </citation>
    <scope>NUCLEOTIDE SEQUENCE [LARGE SCALE GENOMIC DNA]</scope>
    <source>
        <strain evidence="3">ATCC 10500 / CBS 375.48 / QM 6759 / NRRL 1006</strain>
    </source>
</reference>
<dbReference type="RefSeq" id="XP_002488474.1">
    <property type="nucleotide sequence ID" value="XM_002488429.1"/>
</dbReference>
<dbReference type="EMBL" id="EQ962661">
    <property type="protein sequence ID" value="EED11718.1"/>
    <property type="molecule type" value="Genomic_DNA"/>
</dbReference>
<evidence type="ECO:0000313" key="2">
    <source>
        <dbReference type="EMBL" id="EED11718.1"/>
    </source>
</evidence>
<dbReference type="InParanoid" id="B8MUQ1"/>
<dbReference type="PANTHER" id="PTHR44167:SF24">
    <property type="entry name" value="SERINE_THREONINE-PROTEIN KINASE CHK2"/>
    <property type="match status" value="1"/>
</dbReference>
<dbReference type="InterPro" id="IPR000719">
    <property type="entry name" value="Prot_kinase_dom"/>
</dbReference>
<proteinExistence type="predicted"/>
<dbReference type="SUPFAM" id="SSF56112">
    <property type="entry name" value="Protein kinase-like (PK-like)"/>
    <property type="match status" value="1"/>
</dbReference>
<keyword evidence="2" id="KW-0418">Kinase</keyword>
<keyword evidence="3" id="KW-1185">Reference proteome</keyword>
<dbReference type="eggNOG" id="KOG0658">
    <property type="taxonomic scope" value="Eukaryota"/>
</dbReference>
<evidence type="ECO:0000259" key="1">
    <source>
        <dbReference type="PROSITE" id="PS50011"/>
    </source>
</evidence>
<organism evidence="2 3">
    <name type="scientific">Talaromyces stipitatus (strain ATCC 10500 / CBS 375.48 / QM 6759 / NRRL 1006)</name>
    <name type="common">Penicillium stipitatum</name>
    <dbReference type="NCBI Taxonomy" id="441959"/>
    <lineage>
        <taxon>Eukaryota</taxon>
        <taxon>Fungi</taxon>
        <taxon>Dikarya</taxon>
        <taxon>Ascomycota</taxon>
        <taxon>Pezizomycotina</taxon>
        <taxon>Eurotiomycetes</taxon>
        <taxon>Eurotiomycetidae</taxon>
        <taxon>Eurotiales</taxon>
        <taxon>Trichocomaceae</taxon>
        <taxon>Talaromyces</taxon>
        <taxon>Talaromyces sect. Talaromyces</taxon>
    </lineage>
</organism>
<dbReference type="GO" id="GO:0044773">
    <property type="term" value="P:mitotic DNA damage checkpoint signaling"/>
    <property type="evidence" value="ECO:0007669"/>
    <property type="project" value="TreeGrafter"/>
</dbReference>
<sequence>MVAKLKKYLTVCSKRKHSSEIRITPDIVQAAATNEVTEEMVMRLLLDERGSKIQITPDIVQTAAKNEYSGEMIVGILESRRPGHFVLVFISATWLKMVFEHKCLLCGKKWMNYTDLTRHISRYGDNDQVQGKESRNAFPFLRLPPSKRNRGILYTPLVQGIIRDLTNPKNTVKRSTWVIAFRQLLQVLQWLHSHHLVHRDIKLVNIGIDLNPLHVSILDLGAVGKLDSHTGTVHYIAPEMESTDYNGKVDIWASAVGCEIFLGSHPWPLSVNPWRADKNPRLDEYKKHHRCFVQSLRQNAKSETTMPVLSLIADMLNWSPKARHSALEALEYQFFLDTLNQERQGNVKRRKLSAD</sequence>
<dbReference type="SMART" id="SM00220">
    <property type="entry name" value="S_TKc"/>
    <property type="match status" value="1"/>
</dbReference>
<dbReference type="GO" id="GO:0005524">
    <property type="term" value="F:ATP binding"/>
    <property type="evidence" value="ECO:0007669"/>
    <property type="project" value="InterPro"/>
</dbReference>
<dbReference type="GO" id="GO:0004674">
    <property type="term" value="F:protein serine/threonine kinase activity"/>
    <property type="evidence" value="ECO:0007669"/>
    <property type="project" value="UniProtKB-KW"/>
</dbReference>